<gene>
    <name evidence="2" type="ORF">B0H67DRAFT_567071</name>
</gene>
<keyword evidence="3" id="KW-1185">Reference proteome</keyword>
<reference evidence="2" key="1">
    <citation type="submission" date="2023-06" db="EMBL/GenBank/DDBJ databases">
        <title>Genome-scale phylogeny and comparative genomics of the fungal order Sordariales.</title>
        <authorList>
            <consortium name="Lawrence Berkeley National Laboratory"/>
            <person name="Hensen N."/>
            <person name="Bonometti L."/>
            <person name="Westerberg I."/>
            <person name="Brannstrom I.O."/>
            <person name="Guillou S."/>
            <person name="Cros-Aarteil S."/>
            <person name="Calhoun S."/>
            <person name="Haridas S."/>
            <person name="Kuo A."/>
            <person name="Mondo S."/>
            <person name="Pangilinan J."/>
            <person name="Riley R."/>
            <person name="Labutti K."/>
            <person name="Andreopoulos B."/>
            <person name="Lipzen A."/>
            <person name="Chen C."/>
            <person name="Yanf M."/>
            <person name="Daum C."/>
            <person name="Ng V."/>
            <person name="Clum A."/>
            <person name="Steindorff A."/>
            <person name="Ohm R."/>
            <person name="Martin F."/>
            <person name="Silar P."/>
            <person name="Natvig D."/>
            <person name="Lalanne C."/>
            <person name="Gautier V."/>
            <person name="Ament-Velasquez S.L."/>
            <person name="Kruys A."/>
            <person name="Hutchinson M.I."/>
            <person name="Powell A.J."/>
            <person name="Barry K."/>
            <person name="Miller A.N."/>
            <person name="Grigoriev I.V."/>
            <person name="Debuchy R."/>
            <person name="Gladieux P."/>
            <person name="Thoren M.H."/>
            <person name="Johannesson H."/>
        </authorList>
    </citation>
    <scope>NUCLEOTIDE SEQUENCE</scope>
    <source>
        <strain evidence="2">SMH4607-1</strain>
    </source>
</reference>
<keyword evidence="1" id="KW-0472">Membrane</keyword>
<accession>A0AA40BDL2</accession>
<proteinExistence type="predicted"/>
<keyword evidence="1" id="KW-1133">Transmembrane helix</keyword>
<evidence type="ECO:0000256" key="1">
    <source>
        <dbReference type="SAM" id="Phobius"/>
    </source>
</evidence>
<dbReference type="AlphaFoldDB" id="A0AA40BDL2"/>
<protein>
    <submittedName>
        <fullName evidence="2">Uncharacterized protein</fullName>
    </submittedName>
</protein>
<sequence length="76" mass="8157">MAAEQENLRGLSLSAWASAAWLRMGHFSFSTDDAAFRRLRGLPGFRIALMIPTSVLAPAGVLLLAWAAKGKAHTFG</sequence>
<dbReference type="Proteomes" id="UP001172102">
    <property type="component" value="Unassembled WGS sequence"/>
</dbReference>
<comment type="caution">
    <text evidence="2">The sequence shown here is derived from an EMBL/GenBank/DDBJ whole genome shotgun (WGS) entry which is preliminary data.</text>
</comment>
<evidence type="ECO:0000313" key="3">
    <source>
        <dbReference type="Proteomes" id="UP001172102"/>
    </source>
</evidence>
<organism evidence="2 3">
    <name type="scientific">Lasiosphaeris hirsuta</name>
    <dbReference type="NCBI Taxonomy" id="260670"/>
    <lineage>
        <taxon>Eukaryota</taxon>
        <taxon>Fungi</taxon>
        <taxon>Dikarya</taxon>
        <taxon>Ascomycota</taxon>
        <taxon>Pezizomycotina</taxon>
        <taxon>Sordariomycetes</taxon>
        <taxon>Sordariomycetidae</taxon>
        <taxon>Sordariales</taxon>
        <taxon>Lasiosphaeriaceae</taxon>
        <taxon>Lasiosphaeris</taxon>
    </lineage>
</organism>
<dbReference type="EMBL" id="JAUKUA010000001">
    <property type="protein sequence ID" value="KAK0732300.1"/>
    <property type="molecule type" value="Genomic_DNA"/>
</dbReference>
<evidence type="ECO:0000313" key="2">
    <source>
        <dbReference type="EMBL" id="KAK0732300.1"/>
    </source>
</evidence>
<keyword evidence="1" id="KW-0812">Transmembrane</keyword>
<feature type="transmembrane region" description="Helical" evidence="1">
    <location>
        <begin position="47"/>
        <end position="68"/>
    </location>
</feature>
<name>A0AA40BDL2_9PEZI</name>